<dbReference type="Proteomes" id="UP001295423">
    <property type="component" value="Unassembled WGS sequence"/>
</dbReference>
<dbReference type="AlphaFoldDB" id="A0AAD2FG64"/>
<evidence type="ECO:0000313" key="4">
    <source>
        <dbReference type="Proteomes" id="UP001295423"/>
    </source>
</evidence>
<feature type="domain" description="DUF6824" evidence="2">
    <location>
        <begin position="398"/>
        <end position="482"/>
    </location>
</feature>
<sequence>MISSSSCFNACGDQQPSAFQSHFMADRGGINSSRKNDNDVEASLVQGMKNLTFDQLQREQEDFHGVADYGAAHREQDPKAIGELLQSLDAHLARIKPGTIYETACMKDPAYVSNRDFRMLFLKGNRYDPKSSAEQMIRYFDVKHNLFGDECLVRDITTQDLTEDDIASVMAGGVQMSSCTDSSGRLISWGFPGVRVIDHVPKKNKLRHIFYYGMDLVSSAEDTTKGIVLVSYQVGQYRESRIDHDLHYEVMQLALALPFNIAGYHFCFSDRAHCMLAHTAVSLMPSHLRAKTRIHFGTHFECQYLLSTYGIPREAFPFKHPSNELDLTWQKYWFQQCQERDQRKLQLQASREQSLSPQSLSSTTTTTTSSTTARQKEIDKHIQYLSSLWQGETPSDDDVLCVGRKVNGKGNERYMALAVLHADAYDNGSPKERRDVMDSIMKEVKKHGRFLKLDTRSESSSVGWIQVSDKEMRYKIAQTFRNLKYRRGSSNTAQSRAILETPGGAEAMESLGQPSSAVSSSRANHGSSNIQIVHQYTPRDVLFGRMKNHTGNQRLRELVQNVASEYDVANRGEKLRLANQLMESVKREGGRFLKPLDSNASQWEVVADKEAVKKVGAHFRNFRRKQWR</sequence>
<proteinExistence type="predicted"/>
<dbReference type="Pfam" id="PF20710">
    <property type="entry name" value="DUF6824"/>
    <property type="match status" value="2"/>
</dbReference>
<protein>
    <recommendedName>
        <fullName evidence="2">DUF6824 domain-containing protein</fullName>
    </recommendedName>
</protein>
<dbReference type="InterPro" id="IPR049227">
    <property type="entry name" value="DUF6824"/>
</dbReference>
<organism evidence="3 4">
    <name type="scientific">Cylindrotheca closterium</name>
    <dbReference type="NCBI Taxonomy" id="2856"/>
    <lineage>
        <taxon>Eukaryota</taxon>
        <taxon>Sar</taxon>
        <taxon>Stramenopiles</taxon>
        <taxon>Ochrophyta</taxon>
        <taxon>Bacillariophyta</taxon>
        <taxon>Bacillariophyceae</taxon>
        <taxon>Bacillariophycidae</taxon>
        <taxon>Bacillariales</taxon>
        <taxon>Bacillariaceae</taxon>
        <taxon>Cylindrotheca</taxon>
    </lineage>
</organism>
<keyword evidence="4" id="KW-1185">Reference proteome</keyword>
<comment type="caution">
    <text evidence="3">The sequence shown here is derived from an EMBL/GenBank/DDBJ whole genome shotgun (WGS) entry which is preliminary data.</text>
</comment>
<feature type="compositionally biased region" description="Low complexity" evidence="1">
    <location>
        <begin position="353"/>
        <end position="372"/>
    </location>
</feature>
<evidence type="ECO:0000256" key="1">
    <source>
        <dbReference type="SAM" id="MobiDB-lite"/>
    </source>
</evidence>
<evidence type="ECO:0000259" key="2">
    <source>
        <dbReference type="Pfam" id="PF20710"/>
    </source>
</evidence>
<dbReference type="EMBL" id="CAKOGP040000535">
    <property type="protein sequence ID" value="CAJ1936015.1"/>
    <property type="molecule type" value="Genomic_DNA"/>
</dbReference>
<name>A0AAD2FG64_9STRA</name>
<accession>A0AAD2FG64</accession>
<evidence type="ECO:0000313" key="3">
    <source>
        <dbReference type="EMBL" id="CAJ1936015.1"/>
    </source>
</evidence>
<feature type="region of interest" description="Disordered" evidence="1">
    <location>
        <begin position="345"/>
        <end position="375"/>
    </location>
</feature>
<feature type="domain" description="DUF6824" evidence="2">
    <location>
        <begin position="540"/>
        <end position="621"/>
    </location>
</feature>
<reference evidence="3" key="1">
    <citation type="submission" date="2023-08" db="EMBL/GenBank/DDBJ databases">
        <authorList>
            <person name="Audoor S."/>
            <person name="Bilcke G."/>
        </authorList>
    </citation>
    <scope>NUCLEOTIDE SEQUENCE</scope>
</reference>
<gene>
    <name evidence="3" type="ORF">CYCCA115_LOCUS5003</name>
</gene>